<organism evidence="2 3">
    <name type="scientific">Stephanodiscus triporus</name>
    <dbReference type="NCBI Taxonomy" id="2934178"/>
    <lineage>
        <taxon>Eukaryota</taxon>
        <taxon>Sar</taxon>
        <taxon>Stramenopiles</taxon>
        <taxon>Ochrophyta</taxon>
        <taxon>Bacillariophyta</taxon>
        <taxon>Coscinodiscophyceae</taxon>
        <taxon>Thalassiosirophycidae</taxon>
        <taxon>Stephanodiscales</taxon>
        <taxon>Stephanodiscaceae</taxon>
        <taxon>Stephanodiscus</taxon>
    </lineage>
</organism>
<sequence>MEEASIEIRNAIHIALSIDEIVNVGHRDNDLLNNDVRAAAGGAGGGASSSEGTYVSSLSGSLPPPPSERSGGGRRAWQTRRLRAATRVESAASDFESALCDHRRHCDSPPDDDGGFAERGEDDIVDFLVALLTSVPRTLLRREDFSADEVRDDPRREMSYHSSMERICFNFACISSDVIRKHFRVSHPALEDRHVYDMIDEVVQICNGDTSARTVSNLDPILKLLNSLSEGYDLERAMYECDQGGDGDIDECRTIFSHLSSKESLRLAHILMHYFVCDQNGQCVESSGHIGYFIGYLLKHVANVVREEMGCVSFDGFTADLFELWAHGVDEQKVRRLSDDEAKGVHTLIVRYHVVSIQSALHLIENSESVIGGNIIESEKNGGVIEGASESIVFALKDVVRHMTMVVGTAESMDNLCLEHNPEVHVIFLPLLSSYARFAVSCFHDALHFLRSACDSTHDVENVMILADDLLFRLCRVTIGLEALKSPSYCEGDDVLALSLLRAVTSQCITGRARFLLDIAADRAQVADRGVATRTGEPIPKRQRRESMFGGGRLHEEGWGDIADVVLACLALSQSDQDHEHHDSSSAKRVSCILSALMFSRKDVPGDKTGYPTVVDPLNPWHTIQVKPLQRWASLCDDSIKQYDTSLAYARAMPRLLDTKSSAFSRQI</sequence>
<evidence type="ECO:0000313" key="3">
    <source>
        <dbReference type="Proteomes" id="UP001530315"/>
    </source>
</evidence>
<name>A0ABD3MHE9_9STRA</name>
<evidence type="ECO:0000313" key="2">
    <source>
        <dbReference type="EMBL" id="KAL3763183.1"/>
    </source>
</evidence>
<dbReference type="AlphaFoldDB" id="A0ABD3MHE9"/>
<proteinExistence type="predicted"/>
<dbReference type="Proteomes" id="UP001530315">
    <property type="component" value="Unassembled WGS sequence"/>
</dbReference>
<protein>
    <submittedName>
        <fullName evidence="2">Uncharacterized protein</fullName>
    </submittedName>
</protein>
<comment type="caution">
    <text evidence="2">The sequence shown here is derived from an EMBL/GenBank/DDBJ whole genome shotgun (WGS) entry which is preliminary data.</text>
</comment>
<accession>A0ABD3MHE9</accession>
<reference evidence="2 3" key="1">
    <citation type="submission" date="2024-10" db="EMBL/GenBank/DDBJ databases">
        <title>Updated reference genomes for cyclostephanoid diatoms.</title>
        <authorList>
            <person name="Roberts W.R."/>
            <person name="Alverson A.J."/>
        </authorList>
    </citation>
    <scope>NUCLEOTIDE SEQUENCE [LARGE SCALE GENOMIC DNA]</scope>
    <source>
        <strain evidence="2 3">AJA276-08</strain>
    </source>
</reference>
<evidence type="ECO:0000256" key="1">
    <source>
        <dbReference type="SAM" id="MobiDB-lite"/>
    </source>
</evidence>
<keyword evidence="3" id="KW-1185">Reference proteome</keyword>
<feature type="region of interest" description="Disordered" evidence="1">
    <location>
        <begin position="41"/>
        <end position="77"/>
    </location>
</feature>
<gene>
    <name evidence="2" type="ORF">ACHAW5_005080</name>
</gene>
<dbReference type="EMBL" id="JALLAZ020001808">
    <property type="protein sequence ID" value="KAL3763183.1"/>
    <property type="molecule type" value="Genomic_DNA"/>
</dbReference>